<evidence type="ECO:0000313" key="1">
    <source>
        <dbReference type="EMBL" id="KAG4305921.1"/>
    </source>
</evidence>
<reference evidence="1 2" key="1">
    <citation type="journal article" date="2021" name="Commun. Biol.">
        <title>Genomic insights into the host specific adaptation of the Pneumocystis genus.</title>
        <authorList>
            <person name="Cisse O.H."/>
            <person name="Ma L."/>
            <person name="Dekker J.P."/>
            <person name="Khil P.P."/>
            <person name="Youn J.-H."/>
            <person name="Brenchley J.M."/>
            <person name="Blair R."/>
            <person name="Pahar B."/>
            <person name="Chabe M."/>
            <person name="Van Rompay K.K.A."/>
            <person name="Keesler R."/>
            <person name="Sukura A."/>
            <person name="Hirsch V."/>
            <person name="Kutty G."/>
            <person name="Liu Y."/>
            <person name="Peng L."/>
            <person name="Chen J."/>
            <person name="Song J."/>
            <person name="Weissenbacher-Lang C."/>
            <person name="Xu J."/>
            <person name="Upham N.S."/>
            <person name="Stajich J.E."/>
            <person name="Cuomo C.A."/>
            <person name="Cushion M.T."/>
            <person name="Kovacs J.A."/>
        </authorList>
    </citation>
    <scope>NUCLEOTIDE SEQUENCE [LARGE SCALE GENOMIC DNA]</scope>
    <source>
        <strain evidence="1 2">RABM</strain>
    </source>
</reference>
<gene>
    <name evidence="1" type="ORF">PORY_000831</name>
</gene>
<organism evidence="1 2">
    <name type="scientific">Pneumocystis oryctolagi</name>
    <dbReference type="NCBI Taxonomy" id="42067"/>
    <lineage>
        <taxon>Eukaryota</taxon>
        <taxon>Fungi</taxon>
        <taxon>Dikarya</taxon>
        <taxon>Ascomycota</taxon>
        <taxon>Taphrinomycotina</taxon>
        <taxon>Pneumocystomycetes</taxon>
        <taxon>Pneumocystaceae</taxon>
        <taxon>Pneumocystis</taxon>
    </lineage>
</organism>
<protein>
    <submittedName>
        <fullName evidence="1">Uncharacterized protein</fullName>
    </submittedName>
</protein>
<dbReference type="EMBL" id="JABTEG010000002">
    <property type="protein sequence ID" value="KAG4305921.1"/>
    <property type="molecule type" value="Genomic_DNA"/>
</dbReference>
<keyword evidence="2" id="KW-1185">Reference proteome</keyword>
<dbReference type="Proteomes" id="UP000768646">
    <property type="component" value="Unassembled WGS sequence"/>
</dbReference>
<accession>A0ACB7CEB3</accession>
<name>A0ACB7CEB3_9ASCO</name>
<sequence>MFGFVFKIILCFLLVYQNAVDTTDVMIPEIDLSKYGKTVILGDFSGISFYAYNKRGRSFFTSNKYDNELFVQAPGKAYISLGKVDGIVNVMITIKNANDLYVVIGGKFFGIGNTKANNILLYDLHKSTFITLKNGIPNGVIKSLYYDQKNKHIYVGGEFRYANSLNAIIWDLAKNTWIELPFQGFDGSVNTIVSGNNQNILFGGHFGNTILHHGKSSALSNCKRQVLNLQTALIFSEHSSFNEKYSNPKNIICSNVYKNKTSWILEDSKKGKWFALFQHVFRPKKIRFKNSDIPNYGTKVFRLISLPINGIMNFSYIDPVTKKQKFCEALCPLHQTSLEYQEFEFVNVIPMIGFQIEIIDWYGKGGGLKEVEVLLNDIDTYAVNTFNEPYCVNRDLRSNSYVTGGPWKIVRANNESYLSTNLSGQAFENSSVVFEPRIQQGGYYHIELYTPGCIPDNTCSMRGIVTLKIYYRENTEPEIVLIYQNQNYGKIDTIYKGYIYPISSSFRPRVVLAPVKGQHDHLNVVALSIRFIPISFFTSINSIYEYDSSKYSIQTSQQSTSNSSIDVARSLLSHNSVISSIIRDSSRIIIAGSFSSTGNISFFNILLVTPKVSSLAYRGINGEVYTMLLHNNILYIGGKFSKIIDSTSNAINNVVSYSIHDDSWISLLWGLNGAVYNIFKYSASVNGSYKIYIAFSGNFTEILSFNNEKLFNVNGFALWDPDNKKWVVNIDLFIDGQIIDSIITTNNTSIISGNIRTLHSLTASGAVYLHSSKTVHSLSPVFLSKTGTSFFSSLSKRDVNKIPKIEDSIYTGAFYNIFSQSLEILGGHFVIKNEEKELIKNIAIVNKFKITGINVDLDPSSIILSIVIHKNILYVGGYLWGKIDGDHINGLFMYDLKKKKKHQTVRFSGNNIQVNALSMRPKSDELVIAGKFDMPKPLLCNGFCIFQTSSRKWKSPSAGFLGEVTSLSWFDENSLLLSGNINLNGTLLNLVKYRFDTLTWSTVLPKDVFLPGPASFILSNKRDKGSIYIAGKKKNGNTYFNKWNGSSLLKLDSELLPGSIITHLRIIPLKHKHHPNNIVPEDVVILVLGSLVFSSFGNITGAFYDGNVWIPYLITSTLKGQSGIANSLFFEHEIYPSSRKYLAKIFVILISLSISLFIIFLMTLYRIIFSKYQRKKSLQETYFSGYKKVQTPANIPNESNGVNL</sequence>
<evidence type="ECO:0000313" key="2">
    <source>
        <dbReference type="Proteomes" id="UP000768646"/>
    </source>
</evidence>
<proteinExistence type="predicted"/>
<comment type="caution">
    <text evidence="1">The sequence shown here is derived from an EMBL/GenBank/DDBJ whole genome shotgun (WGS) entry which is preliminary data.</text>
</comment>